<gene>
    <name evidence="2" type="ORF">EVAR_77227_1</name>
</gene>
<dbReference type="EMBL" id="BGZK01000031">
    <property type="protein sequence ID" value="GBP08559.1"/>
    <property type="molecule type" value="Genomic_DNA"/>
</dbReference>
<evidence type="ECO:0000256" key="1">
    <source>
        <dbReference type="SAM" id="MobiDB-lite"/>
    </source>
</evidence>
<accession>A0A4C1T263</accession>
<protein>
    <submittedName>
        <fullName evidence="2">Uncharacterized protein</fullName>
    </submittedName>
</protein>
<sequence length="242" mass="26731">MIALEPKIRAEEFKGDLFGALHASRSPSRRLDADNERDGIVGARLSVTAEERRENYVFLIINTPLFIVQKTRIKRFSCRSRRGGLKGDVKWWSVALSRSGVPSAPPAVGSCMDNKPGRTNLIMAFRTLESDTLHFGSLDIRHVHDVPSSSDKCNIQELVRSLHDNECSVSILNAQKGIRTTSHRRVGERRNLGGVVDVDADSRAHSGGGRARARRPPAAPALERAARPWRPPSRSALILSSK</sequence>
<dbReference type="Proteomes" id="UP000299102">
    <property type="component" value="Unassembled WGS sequence"/>
</dbReference>
<reference evidence="2 3" key="1">
    <citation type="journal article" date="2019" name="Commun. Biol.">
        <title>The bagworm genome reveals a unique fibroin gene that provides high tensile strength.</title>
        <authorList>
            <person name="Kono N."/>
            <person name="Nakamura H."/>
            <person name="Ohtoshi R."/>
            <person name="Tomita M."/>
            <person name="Numata K."/>
            <person name="Arakawa K."/>
        </authorList>
    </citation>
    <scope>NUCLEOTIDE SEQUENCE [LARGE SCALE GENOMIC DNA]</scope>
</reference>
<organism evidence="2 3">
    <name type="scientific">Eumeta variegata</name>
    <name type="common">Bagworm moth</name>
    <name type="synonym">Eumeta japonica</name>
    <dbReference type="NCBI Taxonomy" id="151549"/>
    <lineage>
        <taxon>Eukaryota</taxon>
        <taxon>Metazoa</taxon>
        <taxon>Ecdysozoa</taxon>
        <taxon>Arthropoda</taxon>
        <taxon>Hexapoda</taxon>
        <taxon>Insecta</taxon>
        <taxon>Pterygota</taxon>
        <taxon>Neoptera</taxon>
        <taxon>Endopterygota</taxon>
        <taxon>Lepidoptera</taxon>
        <taxon>Glossata</taxon>
        <taxon>Ditrysia</taxon>
        <taxon>Tineoidea</taxon>
        <taxon>Psychidae</taxon>
        <taxon>Oiketicinae</taxon>
        <taxon>Eumeta</taxon>
    </lineage>
</organism>
<name>A0A4C1T263_EUMVA</name>
<dbReference type="AlphaFoldDB" id="A0A4C1T263"/>
<comment type="caution">
    <text evidence="2">The sequence shown here is derived from an EMBL/GenBank/DDBJ whole genome shotgun (WGS) entry which is preliminary data.</text>
</comment>
<evidence type="ECO:0000313" key="2">
    <source>
        <dbReference type="EMBL" id="GBP08559.1"/>
    </source>
</evidence>
<feature type="region of interest" description="Disordered" evidence="1">
    <location>
        <begin position="199"/>
        <end position="242"/>
    </location>
</feature>
<proteinExistence type="predicted"/>
<evidence type="ECO:0000313" key="3">
    <source>
        <dbReference type="Proteomes" id="UP000299102"/>
    </source>
</evidence>
<keyword evidence="3" id="KW-1185">Reference proteome</keyword>